<reference evidence="4 5" key="1">
    <citation type="submission" date="2019-07" db="EMBL/GenBank/DDBJ databases">
        <title>Genomic Encyclopedia of Archaeal and Bacterial Type Strains, Phase II (KMG-II): from individual species to whole genera.</title>
        <authorList>
            <person name="Goeker M."/>
        </authorList>
    </citation>
    <scope>NUCLEOTIDE SEQUENCE [LARGE SCALE GENOMIC DNA]</scope>
    <source>
        <strain evidence="4 5">DSM 21935</strain>
    </source>
</reference>
<dbReference type="RefSeq" id="WP_148897715.1">
    <property type="nucleotide sequence ID" value="NZ_VNHY01000001.1"/>
</dbReference>
<dbReference type="PANTHER" id="PTHR11533:SF174">
    <property type="entry name" value="PUROMYCIN-SENSITIVE AMINOPEPTIDASE-RELATED"/>
    <property type="match status" value="1"/>
</dbReference>
<dbReference type="GO" id="GO:0008270">
    <property type="term" value="F:zinc ion binding"/>
    <property type="evidence" value="ECO:0007669"/>
    <property type="project" value="InterPro"/>
</dbReference>
<sequence length="659" mass="74467">MKRRSTLVLLLALFMVAPLYGQQTNTVQEAFLPFDTGRSTDYRTAGGAPGADYWQNSADYEIDAQLQPSKHKVKTSITIHYTNNSPNDLEFVWLKLDQNLFDKDSWGAKLTPYEGSRFGNKAFDGGITLNKVSVSQNGSSYNPEKHSVGTNLKLELQDALEAKGGKATITIDYTFIIPEYGSDRLGRLETKNGIIYQVAQWYPRMAVYDDVKGWNILPYLGAGEFYMDYGTFDYSITAPSDYIVAASGKLENPDEVLTNQQQRRWKKATNSDERVYIINKEEVGTDASRPQGSKKLTWEYKIENARDVAWAASKSFIWDAARINLPDGKQSLAMSLYPEESAGDSAWGRSTEYVKGSIEFYSDYLKSYPYPTAINVAGTVGGMEYPGIVFCSWKATEGGLWGVTDHEFGHIWFPMIVGSNEREHAWMDEGFNTFINSLSTKNFNDGEYYSPSTPRDVADWLDSPKSEPILSAPDQVQPGNLGIVAYYKPSLGLQMLRESIIGPELFDEAFTEYLDRWAYKHPTPNDFFNTMEDVSGRELDWFWRGWFKKAWSLDQAVDSVSYIEGDPSEGSLISISNNDKMVMPVKMKITQSNGNTETVRLPVQVWHRGNSWTMDYNSNSKIEKVVIDPKKEFPDVNSENNIWKSEPTDEKKMKGSSGN</sequence>
<dbReference type="OrthoDB" id="9814383at2"/>
<feature type="signal peptide" evidence="2">
    <location>
        <begin position="1"/>
        <end position="21"/>
    </location>
</feature>
<feature type="chain" id="PRO_5022693461" description="Peptidase M1 membrane alanine aminopeptidase domain-containing protein" evidence="2">
    <location>
        <begin position="22"/>
        <end position="659"/>
    </location>
</feature>
<protein>
    <recommendedName>
        <fullName evidence="3">Peptidase M1 membrane alanine aminopeptidase domain-containing protein</fullName>
    </recommendedName>
</protein>
<dbReference type="AlphaFoldDB" id="A0A5D3YMN4"/>
<name>A0A5D3YMN4_9BACT</name>
<dbReference type="EMBL" id="VNHY01000001">
    <property type="protein sequence ID" value="TYP95032.1"/>
    <property type="molecule type" value="Genomic_DNA"/>
</dbReference>
<gene>
    <name evidence="4" type="ORF">LX73_0327</name>
</gene>
<comment type="caution">
    <text evidence="4">The sequence shown here is derived from an EMBL/GenBank/DDBJ whole genome shotgun (WGS) entry which is preliminary data.</text>
</comment>
<evidence type="ECO:0000259" key="3">
    <source>
        <dbReference type="Pfam" id="PF01433"/>
    </source>
</evidence>
<dbReference type="Pfam" id="PF01433">
    <property type="entry name" value="Peptidase_M1"/>
    <property type="match status" value="1"/>
</dbReference>
<organism evidence="4 5">
    <name type="scientific">Fodinibius salinus</name>
    <dbReference type="NCBI Taxonomy" id="860790"/>
    <lineage>
        <taxon>Bacteria</taxon>
        <taxon>Pseudomonadati</taxon>
        <taxon>Balneolota</taxon>
        <taxon>Balneolia</taxon>
        <taxon>Balneolales</taxon>
        <taxon>Balneolaceae</taxon>
        <taxon>Fodinibius</taxon>
    </lineage>
</organism>
<keyword evidence="5" id="KW-1185">Reference proteome</keyword>
<dbReference type="InterPro" id="IPR027268">
    <property type="entry name" value="Peptidase_M4/M1_CTD_sf"/>
</dbReference>
<dbReference type="SUPFAM" id="SSF55486">
    <property type="entry name" value="Metalloproteases ('zincins'), catalytic domain"/>
    <property type="match status" value="1"/>
</dbReference>
<dbReference type="GO" id="GO:0005737">
    <property type="term" value="C:cytoplasm"/>
    <property type="evidence" value="ECO:0007669"/>
    <property type="project" value="TreeGrafter"/>
</dbReference>
<accession>A0A5D3YMN4</accession>
<feature type="region of interest" description="Disordered" evidence="1">
    <location>
        <begin position="633"/>
        <end position="659"/>
    </location>
</feature>
<dbReference type="GO" id="GO:0005615">
    <property type="term" value="C:extracellular space"/>
    <property type="evidence" value="ECO:0007669"/>
    <property type="project" value="TreeGrafter"/>
</dbReference>
<feature type="domain" description="Peptidase M1 membrane alanine aminopeptidase" evidence="3">
    <location>
        <begin position="352"/>
        <end position="546"/>
    </location>
</feature>
<evidence type="ECO:0000313" key="4">
    <source>
        <dbReference type="EMBL" id="TYP95032.1"/>
    </source>
</evidence>
<dbReference type="GO" id="GO:0043171">
    <property type="term" value="P:peptide catabolic process"/>
    <property type="evidence" value="ECO:0007669"/>
    <property type="project" value="TreeGrafter"/>
</dbReference>
<dbReference type="GO" id="GO:0070006">
    <property type="term" value="F:metalloaminopeptidase activity"/>
    <property type="evidence" value="ECO:0007669"/>
    <property type="project" value="TreeGrafter"/>
</dbReference>
<dbReference type="InterPro" id="IPR050344">
    <property type="entry name" value="Peptidase_M1_aminopeptidases"/>
</dbReference>
<dbReference type="GO" id="GO:0042277">
    <property type="term" value="F:peptide binding"/>
    <property type="evidence" value="ECO:0007669"/>
    <property type="project" value="TreeGrafter"/>
</dbReference>
<proteinExistence type="predicted"/>
<evidence type="ECO:0000256" key="1">
    <source>
        <dbReference type="SAM" id="MobiDB-lite"/>
    </source>
</evidence>
<keyword evidence="2" id="KW-0732">Signal</keyword>
<dbReference type="Gene3D" id="1.10.390.10">
    <property type="entry name" value="Neutral Protease Domain 2"/>
    <property type="match status" value="1"/>
</dbReference>
<evidence type="ECO:0000313" key="5">
    <source>
        <dbReference type="Proteomes" id="UP000324595"/>
    </source>
</evidence>
<evidence type="ECO:0000256" key="2">
    <source>
        <dbReference type="SAM" id="SignalP"/>
    </source>
</evidence>
<dbReference type="PANTHER" id="PTHR11533">
    <property type="entry name" value="PROTEASE M1 ZINC METALLOPROTEASE"/>
    <property type="match status" value="1"/>
</dbReference>
<dbReference type="Proteomes" id="UP000324595">
    <property type="component" value="Unassembled WGS sequence"/>
</dbReference>
<dbReference type="GO" id="GO:0016020">
    <property type="term" value="C:membrane"/>
    <property type="evidence" value="ECO:0007669"/>
    <property type="project" value="TreeGrafter"/>
</dbReference>
<dbReference type="CDD" id="cd09604">
    <property type="entry name" value="M1_APN_like"/>
    <property type="match status" value="1"/>
</dbReference>
<dbReference type="InterPro" id="IPR014782">
    <property type="entry name" value="Peptidase_M1_dom"/>
</dbReference>